<organism evidence="2 3">
    <name type="scientific">Prorocentrum cordatum</name>
    <dbReference type="NCBI Taxonomy" id="2364126"/>
    <lineage>
        <taxon>Eukaryota</taxon>
        <taxon>Sar</taxon>
        <taxon>Alveolata</taxon>
        <taxon>Dinophyceae</taxon>
        <taxon>Prorocentrales</taxon>
        <taxon>Prorocentraceae</taxon>
        <taxon>Prorocentrum</taxon>
    </lineage>
</organism>
<dbReference type="Proteomes" id="UP001189429">
    <property type="component" value="Unassembled WGS sequence"/>
</dbReference>
<name>A0ABN9XN42_9DINO</name>
<feature type="non-terminal residue" evidence="2">
    <location>
        <position position="1"/>
    </location>
</feature>
<feature type="region of interest" description="Disordered" evidence="1">
    <location>
        <begin position="1"/>
        <end position="193"/>
    </location>
</feature>
<evidence type="ECO:0000313" key="2">
    <source>
        <dbReference type="EMBL" id="CAK0899946.1"/>
    </source>
</evidence>
<feature type="compositionally biased region" description="Polar residues" evidence="1">
    <location>
        <begin position="170"/>
        <end position="191"/>
    </location>
</feature>
<proteinExistence type="predicted"/>
<feature type="compositionally biased region" description="Low complexity" evidence="1">
    <location>
        <begin position="55"/>
        <end position="64"/>
    </location>
</feature>
<evidence type="ECO:0000256" key="1">
    <source>
        <dbReference type="SAM" id="MobiDB-lite"/>
    </source>
</evidence>
<dbReference type="InterPro" id="IPR015946">
    <property type="entry name" value="KH_dom-like_a/b"/>
</dbReference>
<sequence>RNRATRPVCKDCDAPISGLLASDATGNPLLAGPNGAVAPRAAPRGPRLAPPWRGPPGAAAGRGPSARRRPRLRWPAPGLPPGPRRRGARAWRRGEAAWGVPLRAPRAGTVPPPAWSPRRRREAPRGATAAGARWSRAGRDSATTAATPRGSATRRAGTRRERPRCYVPHSTRSSKTPRCTARTRATMSSSAGVGPAGVDDVIMNENCKAAYVHVGAAGSKLEVRQTIVWLVRNAPQLRTALARRYKHRARIPKMYFVESKFREWERQLEKARQIPELNLPDPLARIREKLSLENRLKKMGMGDPDKPIRKYGYGKAF</sequence>
<feature type="compositionally biased region" description="Low complexity" evidence="1">
    <location>
        <begin position="141"/>
        <end position="155"/>
    </location>
</feature>
<dbReference type="InterPro" id="IPR023799">
    <property type="entry name" value="RbfA_dom_sf"/>
</dbReference>
<gene>
    <name evidence="2" type="ORF">PCOR1329_LOCUS77361</name>
</gene>
<dbReference type="EMBL" id="CAUYUJ010020700">
    <property type="protein sequence ID" value="CAK0899946.1"/>
    <property type="molecule type" value="Genomic_DNA"/>
</dbReference>
<evidence type="ECO:0000313" key="3">
    <source>
        <dbReference type="Proteomes" id="UP001189429"/>
    </source>
</evidence>
<keyword evidence="3" id="KW-1185">Reference proteome</keyword>
<reference evidence="2" key="1">
    <citation type="submission" date="2023-10" db="EMBL/GenBank/DDBJ databases">
        <authorList>
            <person name="Chen Y."/>
            <person name="Shah S."/>
            <person name="Dougan E. K."/>
            <person name="Thang M."/>
            <person name="Chan C."/>
        </authorList>
    </citation>
    <scope>NUCLEOTIDE SEQUENCE [LARGE SCALE GENOMIC DNA]</scope>
</reference>
<dbReference type="Gene3D" id="3.30.300.20">
    <property type="match status" value="1"/>
</dbReference>
<protein>
    <submittedName>
        <fullName evidence="2">Uncharacterized protein</fullName>
    </submittedName>
</protein>
<accession>A0ABN9XN42</accession>
<comment type="caution">
    <text evidence="2">The sequence shown here is derived from an EMBL/GenBank/DDBJ whole genome shotgun (WGS) entry which is preliminary data.</text>
</comment>
<feature type="compositionally biased region" description="Low complexity" evidence="1">
    <location>
        <begin position="31"/>
        <end position="47"/>
    </location>
</feature>
<dbReference type="SUPFAM" id="SSF89919">
    <property type="entry name" value="Ribosome-binding factor A, RbfA"/>
    <property type="match status" value="1"/>
</dbReference>